<evidence type="ECO:0000313" key="1">
    <source>
        <dbReference type="EMBL" id="KAK7478775.1"/>
    </source>
</evidence>
<sequence>MAFEGDITKYENDFWFLKEMKDLLVEELLGMKQNQGDPTFSDSELKSGIFTETSDGREVRVILPGGLQPVLEYLEASMSEAPSPLSSRDTGLPEGIKKELCFVGFIGDKSDIGKSSAELQREVMITDVNMVRELPEVEGLLAYLSGERAKGGDYGNLVLFRDRQVLQNLFKSTNHISAISSLSPRFYTQVRIHSGLLQDGMTSSYFLLQKTLFLQYTLPPEDPGRRRVQMWRACREDSDVVKVVSRASSAWRC</sequence>
<comment type="caution">
    <text evidence="1">The sequence shown here is derived from an EMBL/GenBank/DDBJ whole genome shotgun (WGS) entry which is preliminary data.</text>
</comment>
<dbReference type="AlphaFoldDB" id="A0ABD0JUL1"/>
<dbReference type="Proteomes" id="UP001519460">
    <property type="component" value="Unassembled WGS sequence"/>
</dbReference>
<dbReference type="EMBL" id="JACVVK020000317">
    <property type="protein sequence ID" value="KAK7478775.1"/>
    <property type="molecule type" value="Genomic_DNA"/>
</dbReference>
<name>A0ABD0JUL1_9CAEN</name>
<accession>A0ABD0JUL1</accession>
<protein>
    <submittedName>
        <fullName evidence="1">Uncharacterized protein</fullName>
    </submittedName>
</protein>
<reference evidence="1 2" key="1">
    <citation type="journal article" date="2023" name="Sci. Data">
        <title>Genome assembly of the Korean intertidal mud-creeper Batillaria attramentaria.</title>
        <authorList>
            <person name="Patra A.K."/>
            <person name="Ho P.T."/>
            <person name="Jun S."/>
            <person name="Lee S.J."/>
            <person name="Kim Y."/>
            <person name="Won Y.J."/>
        </authorList>
    </citation>
    <scope>NUCLEOTIDE SEQUENCE [LARGE SCALE GENOMIC DNA]</scope>
    <source>
        <strain evidence="1">Wonlab-2016</strain>
    </source>
</reference>
<proteinExistence type="predicted"/>
<keyword evidence="2" id="KW-1185">Reference proteome</keyword>
<gene>
    <name evidence="1" type="ORF">BaRGS_00029986</name>
</gene>
<evidence type="ECO:0000313" key="2">
    <source>
        <dbReference type="Proteomes" id="UP001519460"/>
    </source>
</evidence>
<organism evidence="1 2">
    <name type="scientific">Batillaria attramentaria</name>
    <dbReference type="NCBI Taxonomy" id="370345"/>
    <lineage>
        <taxon>Eukaryota</taxon>
        <taxon>Metazoa</taxon>
        <taxon>Spiralia</taxon>
        <taxon>Lophotrochozoa</taxon>
        <taxon>Mollusca</taxon>
        <taxon>Gastropoda</taxon>
        <taxon>Caenogastropoda</taxon>
        <taxon>Sorbeoconcha</taxon>
        <taxon>Cerithioidea</taxon>
        <taxon>Batillariidae</taxon>
        <taxon>Batillaria</taxon>
    </lineage>
</organism>